<dbReference type="RefSeq" id="WP_275821915.1">
    <property type="nucleotide sequence ID" value="NZ_BAAANM010000014.1"/>
</dbReference>
<dbReference type="Proteomes" id="UP001220022">
    <property type="component" value="Unassembled WGS sequence"/>
</dbReference>
<sequence>MPRAVAGEVVATSPVSAEKPTRVVSVTARVSRRLLRSSAKVSPSLLVVDWLELP</sequence>
<gene>
    <name evidence="1" type="ORF">P2L57_35705</name>
</gene>
<organism evidence="1 2">
    <name type="scientific">Streptantibioticus ferralitis</name>
    <dbReference type="NCBI Taxonomy" id="236510"/>
    <lineage>
        <taxon>Bacteria</taxon>
        <taxon>Bacillati</taxon>
        <taxon>Actinomycetota</taxon>
        <taxon>Actinomycetes</taxon>
        <taxon>Kitasatosporales</taxon>
        <taxon>Streptomycetaceae</taxon>
        <taxon>Streptantibioticus</taxon>
    </lineage>
</organism>
<dbReference type="EMBL" id="JARHTQ010000042">
    <property type="protein sequence ID" value="MDF2260875.1"/>
    <property type="molecule type" value="Genomic_DNA"/>
</dbReference>
<keyword evidence="2" id="KW-1185">Reference proteome</keyword>
<evidence type="ECO:0000313" key="1">
    <source>
        <dbReference type="EMBL" id="MDF2260875.1"/>
    </source>
</evidence>
<accession>A0ABT5ZAK6</accession>
<reference evidence="1 2" key="1">
    <citation type="submission" date="2023-03" db="EMBL/GenBank/DDBJ databases">
        <title>Draft genome sequence of type strain Streptomyces ferralitis JCM 14344.</title>
        <authorList>
            <person name="Klaysubun C."/>
            <person name="Duangmal K."/>
        </authorList>
    </citation>
    <scope>NUCLEOTIDE SEQUENCE [LARGE SCALE GENOMIC DNA]</scope>
    <source>
        <strain evidence="1 2">JCM 14344</strain>
    </source>
</reference>
<comment type="caution">
    <text evidence="1">The sequence shown here is derived from an EMBL/GenBank/DDBJ whole genome shotgun (WGS) entry which is preliminary data.</text>
</comment>
<name>A0ABT5ZAK6_9ACTN</name>
<evidence type="ECO:0000313" key="2">
    <source>
        <dbReference type="Proteomes" id="UP001220022"/>
    </source>
</evidence>
<proteinExistence type="predicted"/>
<protein>
    <submittedName>
        <fullName evidence="1">Uncharacterized protein</fullName>
    </submittedName>
</protein>